<dbReference type="PROSITE" id="PS51257">
    <property type="entry name" value="PROKAR_LIPOPROTEIN"/>
    <property type="match status" value="1"/>
</dbReference>
<dbReference type="PIRSF" id="PIRSF003174">
    <property type="entry name" value="CreA"/>
    <property type="match status" value="1"/>
</dbReference>
<feature type="chain" id="PRO_5043521222" description="CreA family protein" evidence="1">
    <location>
        <begin position="23"/>
        <end position="165"/>
    </location>
</feature>
<organism evidence="2">
    <name type="scientific">Shewanella xiamenensis</name>
    <dbReference type="NCBI Taxonomy" id="332186"/>
    <lineage>
        <taxon>Bacteria</taxon>
        <taxon>Pseudomonadati</taxon>
        <taxon>Pseudomonadota</taxon>
        <taxon>Gammaproteobacteria</taxon>
        <taxon>Alteromonadales</taxon>
        <taxon>Shewanellaceae</taxon>
        <taxon>Shewanella</taxon>
    </lineage>
</organism>
<name>A0AAW6QX34_9GAMM</name>
<evidence type="ECO:0008006" key="3">
    <source>
        <dbReference type="Google" id="ProtNLM"/>
    </source>
</evidence>
<reference evidence="2" key="1">
    <citation type="journal article" date="2019" name="Int J Environ Res Public Health">
        <title>Characterization of Chromosome-Mediated BlaOXA-894 in Shewanella xiamenensis Isolated from Pig Wastewater.</title>
        <authorList>
            <person name="Zou H."/>
            <person name="Zhou Z."/>
            <person name="Xia H."/>
            <person name="Zhao Q."/>
            <person name="Li X."/>
        </authorList>
    </citation>
    <scope>NUCLEOTIDE SEQUENCE</scope>
    <source>
        <strain evidence="2">2015oxa</strain>
    </source>
</reference>
<accession>A0AAW6QX34</accession>
<protein>
    <recommendedName>
        <fullName evidence="3">CreA family protein</fullName>
    </recommendedName>
</protein>
<dbReference type="PANTHER" id="PTHR37952:SF2">
    <property type="entry name" value="PROTEIN CREA"/>
    <property type="match status" value="1"/>
</dbReference>
<evidence type="ECO:0000313" key="2">
    <source>
        <dbReference type="EMBL" id="MDG5899925.1"/>
    </source>
</evidence>
<keyword evidence="1" id="KW-0732">Signal</keyword>
<dbReference type="InterPro" id="IPR010292">
    <property type="entry name" value="Uncharacterised_CreA"/>
</dbReference>
<dbReference type="Proteomes" id="UP001152518">
    <property type="component" value="Unassembled WGS sequence"/>
</dbReference>
<dbReference type="GO" id="GO:0005829">
    <property type="term" value="C:cytosol"/>
    <property type="evidence" value="ECO:0007669"/>
    <property type="project" value="TreeGrafter"/>
</dbReference>
<dbReference type="EMBL" id="SUNE01000004">
    <property type="protein sequence ID" value="MDG5899925.1"/>
    <property type="molecule type" value="Genomic_DNA"/>
</dbReference>
<comment type="caution">
    <text evidence="2">The sequence shown here is derived from an EMBL/GenBank/DDBJ whole genome shotgun (WGS) entry which is preliminary data.</text>
</comment>
<dbReference type="AlphaFoldDB" id="A0AAW6QX34"/>
<dbReference type="Pfam" id="PF05981">
    <property type="entry name" value="CreA"/>
    <property type="match status" value="1"/>
</dbReference>
<evidence type="ECO:0000256" key="1">
    <source>
        <dbReference type="SAM" id="SignalP"/>
    </source>
</evidence>
<dbReference type="PANTHER" id="PTHR37952">
    <property type="match status" value="1"/>
</dbReference>
<proteinExistence type="predicted"/>
<gene>
    <name evidence="2" type="ORF">E2650_08465</name>
</gene>
<reference evidence="2" key="2">
    <citation type="submission" date="2019-04" db="EMBL/GenBank/DDBJ databases">
        <authorList>
            <person name="Zou H."/>
        </authorList>
    </citation>
    <scope>NUCLEOTIDE SEQUENCE</scope>
    <source>
        <strain evidence="2">2015oxa</strain>
    </source>
</reference>
<feature type="signal peptide" evidence="1">
    <location>
        <begin position="1"/>
        <end position="22"/>
    </location>
</feature>
<sequence>MKKVNQALMSLLAVTLAGTVLTGCGDDVGKVSLGLFTTKDVIIDAKQDPKIPGVTCHISRIEANLDFADPSDMGISCRQTGPISAADIAKIDKSKHGEVVFTESLSILFKTLKVRRIYDAPNQTLLYLSYSTKETNGSHKHALSTVPLYGSQAWVDPAISAAQPK</sequence>